<dbReference type="GO" id="GO:0003690">
    <property type="term" value="F:double-stranded DNA binding"/>
    <property type="evidence" value="ECO:0007669"/>
    <property type="project" value="TreeGrafter"/>
</dbReference>
<comment type="similarity">
    <text evidence="2">Belongs to the RdgC family.</text>
</comment>
<dbReference type="PANTHER" id="PTHR38103:SF1">
    <property type="entry name" value="RECOMBINATION-ASSOCIATED PROTEIN RDGC"/>
    <property type="match status" value="1"/>
</dbReference>
<keyword evidence="7" id="KW-1185">Reference proteome</keyword>
<dbReference type="KEGG" id="cpis:HS961_13440"/>
<evidence type="ECO:0000313" key="6">
    <source>
        <dbReference type="EMBL" id="QMV73750.1"/>
    </source>
</evidence>
<reference evidence="6 7" key="1">
    <citation type="journal article" date="2020" name="G3 (Bethesda)">
        <title>CeMbio - The Caenorhabditis elegans Microbiome Resource.</title>
        <authorList>
            <person name="Dirksen P."/>
            <person name="Assie A."/>
            <person name="Zimmermann J."/>
            <person name="Zhang F."/>
            <person name="Tietje A.M."/>
            <person name="Marsh S.A."/>
            <person name="Felix M.A."/>
            <person name="Shapira M."/>
            <person name="Kaleta C."/>
            <person name="Schulenburg H."/>
            <person name="Samuel B."/>
        </authorList>
    </citation>
    <scope>NUCLEOTIDE SEQUENCE [LARGE SCALE GENOMIC DNA]</scope>
    <source>
        <strain evidence="6 7">BIGb0172</strain>
    </source>
</reference>
<accession>A0A7G5EIC5</accession>
<keyword evidence="4" id="KW-0963">Cytoplasm</keyword>
<evidence type="ECO:0000256" key="3">
    <source>
        <dbReference type="ARBA" id="ARBA00022296"/>
    </source>
</evidence>
<dbReference type="GO" id="GO:0006310">
    <property type="term" value="P:DNA recombination"/>
    <property type="evidence" value="ECO:0007669"/>
    <property type="project" value="UniProtKB-KW"/>
</dbReference>
<evidence type="ECO:0000256" key="2">
    <source>
        <dbReference type="ARBA" id="ARBA00008657"/>
    </source>
</evidence>
<evidence type="ECO:0000256" key="1">
    <source>
        <dbReference type="ARBA" id="ARBA00004453"/>
    </source>
</evidence>
<dbReference type="Pfam" id="PF04381">
    <property type="entry name" value="RdgC"/>
    <property type="match status" value="1"/>
</dbReference>
<dbReference type="PANTHER" id="PTHR38103">
    <property type="entry name" value="RECOMBINATION-ASSOCIATED PROTEIN RDGC"/>
    <property type="match status" value="1"/>
</dbReference>
<protein>
    <recommendedName>
        <fullName evidence="3">Recombination-associated protein RdgC</fullName>
    </recommendedName>
</protein>
<dbReference type="NCBIfam" id="NF001464">
    <property type="entry name" value="PRK00321.1-5"/>
    <property type="match status" value="1"/>
</dbReference>
<evidence type="ECO:0000313" key="7">
    <source>
        <dbReference type="Proteomes" id="UP000515240"/>
    </source>
</evidence>
<proteinExistence type="inferred from homology"/>
<evidence type="ECO:0000256" key="5">
    <source>
        <dbReference type="ARBA" id="ARBA00023172"/>
    </source>
</evidence>
<comment type="subcellular location">
    <subcellularLocation>
        <location evidence="1">Cytoplasm</location>
        <location evidence="1">Nucleoid</location>
    </subcellularLocation>
</comment>
<sequence length="301" mass="33189">MFKNLIIYRISESWQPDQAQLDQALTKQQFEVCGATQEQSTGWVPPRGEEHGAMVESVGGHWILRLMSESKMLPASVLNRKIDEKVAHIEQTEGRKPGRKERQELKDESKLDLLPMAFTKQAGLWVWIDPAARLLVIDVSAQGRADTVVTMLVEASPGFAVALIDTQNSPQGAMAGWLHSYDAPAGFSIDQECELKGTDEAKAVVRYGRHPLGIDEVREHIDQGKLPTKLALTWDDRVSFVLTEGLQLKKVELLGVVLEDKPDENGFDADVAIATGELSKLIPDLIDALGSEGRTELGAQQ</sequence>
<dbReference type="InterPro" id="IPR007476">
    <property type="entry name" value="RdgC"/>
</dbReference>
<dbReference type="GO" id="GO:0000018">
    <property type="term" value="P:regulation of DNA recombination"/>
    <property type="evidence" value="ECO:0007669"/>
    <property type="project" value="TreeGrafter"/>
</dbReference>
<evidence type="ECO:0000256" key="4">
    <source>
        <dbReference type="ARBA" id="ARBA00022490"/>
    </source>
</evidence>
<name>A0A7G5EIC5_9BURK</name>
<gene>
    <name evidence="6" type="ORF">HS961_13440</name>
</gene>
<dbReference type="EMBL" id="CP058554">
    <property type="protein sequence ID" value="QMV73750.1"/>
    <property type="molecule type" value="Genomic_DNA"/>
</dbReference>
<dbReference type="GO" id="GO:0043590">
    <property type="term" value="C:bacterial nucleoid"/>
    <property type="evidence" value="ECO:0007669"/>
    <property type="project" value="TreeGrafter"/>
</dbReference>
<dbReference type="AlphaFoldDB" id="A0A7G5EIC5"/>
<dbReference type="RefSeq" id="WP_182322736.1">
    <property type="nucleotide sequence ID" value="NZ_CP058554.1"/>
</dbReference>
<dbReference type="Proteomes" id="UP000515240">
    <property type="component" value="Chromosome"/>
</dbReference>
<organism evidence="6 7">
    <name type="scientific">Comamonas piscis</name>
    <dbReference type="NCBI Taxonomy" id="1562974"/>
    <lineage>
        <taxon>Bacteria</taxon>
        <taxon>Pseudomonadati</taxon>
        <taxon>Pseudomonadota</taxon>
        <taxon>Betaproteobacteria</taxon>
        <taxon>Burkholderiales</taxon>
        <taxon>Comamonadaceae</taxon>
        <taxon>Comamonas</taxon>
    </lineage>
</organism>
<keyword evidence="5" id="KW-0233">DNA recombination</keyword>
<dbReference type="NCBIfam" id="NF001463">
    <property type="entry name" value="PRK00321.1-4"/>
    <property type="match status" value="1"/>
</dbReference>